<keyword evidence="4" id="KW-1185">Reference proteome</keyword>
<name>A0A8T8SB99_9BASI</name>
<comment type="caution">
    <text evidence="3">The sequence shown here is derived from an EMBL/GenBank/DDBJ whole genome shotgun (WGS) entry which is preliminary data.</text>
</comment>
<feature type="region of interest" description="Disordered" evidence="2">
    <location>
        <begin position="1"/>
        <end position="46"/>
    </location>
</feature>
<dbReference type="AlphaFoldDB" id="A0A8T8SB99"/>
<protein>
    <submittedName>
        <fullName evidence="3">Uncharacterized protein</fullName>
    </submittedName>
</protein>
<feature type="coiled-coil region" evidence="1">
    <location>
        <begin position="102"/>
        <end position="192"/>
    </location>
</feature>
<proteinExistence type="predicted"/>
<sequence length="196" mass="21529">MSSNGKHTREEDALDAPRKTRATSKARADIAPALDSSSTGSGVQVGRDLNMTASSMSVSVHETYQTAPKAQPAVLSLLAGIKSLAEYTAQQDKVQSGLDRTLTATRAEVDTAREEAETAREEAETAHQLNKTHEATIAQLRQQLEAERRNSGDERARFLAVQETKAAIDQELTETKAKLERVFEQIDKIRREQGPR</sequence>
<keyword evidence="1" id="KW-0175">Coiled coil</keyword>
<evidence type="ECO:0000256" key="2">
    <source>
        <dbReference type="SAM" id="MobiDB-lite"/>
    </source>
</evidence>
<dbReference type="EMBL" id="LWDF02002180">
    <property type="protein sequence ID" value="KAE8236520.1"/>
    <property type="molecule type" value="Genomic_DNA"/>
</dbReference>
<gene>
    <name evidence="3" type="ORF">A4X13_0g9126</name>
</gene>
<accession>A0A8T8SB99</accession>
<organism evidence="3 4">
    <name type="scientific">Tilletia indica</name>
    <dbReference type="NCBI Taxonomy" id="43049"/>
    <lineage>
        <taxon>Eukaryota</taxon>
        <taxon>Fungi</taxon>
        <taxon>Dikarya</taxon>
        <taxon>Basidiomycota</taxon>
        <taxon>Ustilaginomycotina</taxon>
        <taxon>Exobasidiomycetes</taxon>
        <taxon>Tilletiales</taxon>
        <taxon>Tilletiaceae</taxon>
        <taxon>Tilletia</taxon>
    </lineage>
</organism>
<feature type="compositionally biased region" description="Basic and acidic residues" evidence="2">
    <location>
        <begin position="7"/>
        <end position="18"/>
    </location>
</feature>
<evidence type="ECO:0000313" key="4">
    <source>
        <dbReference type="Proteomes" id="UP000077521"/>
    </source>
</evidence>
<evidence type="ECO:0000313" key="3">
    <source>
        <dbReference type="EMBL" id="KAE8236520.1"/>
    </source>
</evidence>
<evidence type="ECO:0000256" key="1">
    <source>
        <dbReference type="SAM" id="Coils"/>
    </source>
</evidence>
<dbReference type="Proteomes" id="UP000077521">
    <property type="component" value="Unassembled WGS sequence"/>
</dbReference>
<reference evidence="3" key="2">
    <citation type="journal article" date="2019" name="IMA Fungus">
        <title>Genome sequencing and comparison of five Tilletia species to identify candidate genes for the detection of regulated species infecting wheat.</title>
        <authorList>
            <person name="Nguyen H.D.T."/>
            <person name="Sultana T."/>
            <person name="Kesanakurti P."/>
            <person name="Hambleton S."/>
        </authorList>
    </citation>
    <scope>NUCLEOTIDE SEQUENCE</scope>
    <source>
        <strain evidence="3">DAOMC 236416</strain>
    </source>
</reference>
<reference evidence="3" key="1">
    <citation type="submission" date="2016-04" db="EMBL/GenBank/DDBJ databases">
        <authorList>
            <person name="Nguyen H.D."/>
            <person name="Samba Siva P."/>
            <person name="Cullis J."/>
            <person name="Levesque C.A."/>
            <person name="Hambleton S."/>
        </authorList>
    </citation>
    <scope>NUCLEOTIDE SEQUENCE</scope>
    <source>
        <strain evidence="3">DAOMC 236416</strain>
    </source>
</reference>